<dbReference type="EMBL" id="SNXE01000001">
    <property type="protein sequence ID" value="TDP12848.1"/>
    <property type="molecule type" value="Genomic_DNA"/>
</dbReference>
<dbReference type="SMART" id="SM00448">
    <property type="entry name" value="REC"/>
    <property type="match status" value="1"/>
</dbReference>
<comment type="caution">
    <text evidence="10">The sequence shown here is derived from an EMBL/GenBank/DDBJ whole genome shotgun (WGS) entry which is preliminary data.</text>
</comment>
<feature type="transmembrane region" description="Helical" evidence="7">
    <location>
        <begin position="271"/>
        <end position="289"/>
    </location>
</feature>
<dbReference type="Pfam" id="PF00512">
    <property type="entry name" value="HisKA"/>
    <property type="match status" value="1"/>
</dbReference>
<dbReference type="GO" id="GO:0000155">
    <property type="term" value="F:phosphorelay sensor kinase activity"/>
    <property type="evidence" value="ECO:0007669"/>
    <property type="project" value="InterPro"/>
</dbReference>
<dbReference type="InterPro" id="IPR036890">
    <property type="entry name" value="HATPase_C_sf"/>
</dbReference>
<dbReference type="InterPro" id="IPR001789">
    <property type="entry name" value="Sig_transdc_resp-reg_receiver"/>
</dbReference>
<evidence type="ECO:0000256" key="3">
    <source>
        <dbReference type="ARBA" id="ARBA00022553"/>
    </source>
</evidence>
<dbReference type="RefSeq" id="WP_162849371.1">
    <property type="nucleotide sequence ID" value="NZ_JAUFPJ010000015.1"/>
</dbReference>
<dbReference type="InterPro" id="IPR004358">
    <property type="entry name" value="Sig_transdc_His_kin-like_C"/>
</dbReference>
<dbReference type="SMART" id="SM00388">
    <property type="entry name" value="HisKA"/>
    <property type="match status" value="1"/>
</dbReference>
<dbReference type="CDD" id="cd00075">
    <property type="entry name" value="HATPase"/>
    <property type="match status" value="1"/>
</dbReference>
<dbReference type="SUPFAM" id="SSF55874">
    <property type="entry name" value="ATPase domain of HSP90 chaperone/DNA topoisomerase II/histidine kinase"/>
    <property type="match status" value="1"/>
</dbReference>
<evidence type="ECO:0000256" key="2">
    <source>
        <dbReference type="ARBA" id="ARBA00012438"/>
    </source>
</evidence>
<dbReference type="SUPFAM" id="SSF52172">
    <property type="entry name" value="CheY-like"/>
    <property type="match status" value="1"/>
</dbReference>
<proteinExistence type="predicted"/>
<accession>A0A4R6NB64</accession>
<evidence type="ECO:0000256" key="6">
    <source>
        <dbReference type="PROSITE-ProRule" id="PRU00169"/>
    </source>
</evidence>
<keyword evidence="11" id="KW-1185">Reference proteome</keyword>
<evidence type="ECO:0000259" key="8">
    <source>
        <dbReference type="PROSITE" id="PS50109"/>
    </source>
</evidence>
<evidence type="ECO:0000256" key="7">
    <source>
        <dbReference type="SAM" id="Phobius"/>
    </source>
</evidence>
<feature type="domain" description="Histidine kinase" evidence="8">
    <location>
        <begin position="419"/>
        <end position="632"/>
    </location>
</feature>
<keyword evidence="7" id="KW-0472">Membrane</keyword>
<evidence type="ECO:0000313" key="10">
    <source>
        <dbReference type="EMBL" id="TDP12848.1"/>
    </source>
</evidence>
<feature type="transmembrane region" description="Helical" evidence="7">
    <location>
        <begin position="301"/>
        <end position="318"/>
    </location>
</feature>
<dbReference type="Pfam" id="PF00072">
    <property type="entry name" value="Response_reg"/>
    <property type="match status" value="1"/>
</dbReference>
<dbReference type="Pfam" id="PF02518">
    <property type="entry name" value="HATPase_c"/>
    <property type="match status" value="1"/>
</dbReference>
<feature type="transmembrane region" description="Helical" evidence="7">
    <location>
        <begin position="211"/>
        <end position="231"/>
    </location>
</feature>
<dbReference type="PRINTS" id="PR00344">
    <property type="entry name" value="BCTRLSENSOR"/>
</dbReference>
<keyword evidence="7" id="KW-1133">Transmembrane helix</keyword>
<name>A0A4R6NB64_9BURK</name>
<feature type="transmembrane region" description="Helical" evidence="7">
    <location>
        <begin position="187"/>
        <end position="204"/>
    </location>
</feature>
<dbReference type="PROSITE" id="PS50110">
    <property type="entry name" value="RESPONSE_REGULATORY"/>
    <property type="match status" value="1"/>
</dbReference>
<dbReference type="PROSITE" id="PS50109">
    <property type="entry name" value="HIS_KIN"/>
    <property type="match status" value="1"/>
</dbReference>
<dbReference type="InterPro" id="IPR003661">
    <property type="entry name" value="HisK_dim/P_dom"/>
</dbReference>
<gene>
    <name evidence="10" type="ORF">DFR39_101322</name>
</gene>
<dbReference type="PANTHER" id="PTHR43047">
    <property type="entry name" value="TWO-COMPONENT HISTIDINE PROTEIN KINASE"/>
    <property type="match status" value="1"/>
</dbReference>
<dbReference type="PANTHER" id="PTHR43047:SF9">
    <property type="entry name" value="HISTIDINE KINASE"/>
    <property type="match status" value="1"/>
</dbReference>
<dbReference type="InterPro" id="IPR036097">
    <property type="entry name" value="HisK_dim/P_sf"/>
</dbReference>
<dbReference type="SMART" id="SM00387">
    <property type="entry name" value="HATPase_c"/>
    <property type="match status" value="1"/>
</dbReference>
<dbReference type="SUPFAM" id="SSF47384">
    <property type="entry name" value="Homodimeric domain of signal transducing histidine kinase"/>
    <property type="match status" value="1"/>
</dbReference>
<feature type="transmembrane region" description="Helical" evidence="7">
    <location>
        <begin position="330"/>
        <end position="349"/>
    </location>
</feature>
<evidence type="ECO:0000256" key="5">
    <source>
        <dbReference type="ARBA" id="ARBA00022777"/>
    </source>
</evidence>
<feature type="domain" description="Response regulatory" evidence="9">
    <location>
        <begin position="657"/>
        <end position="771"/>
    </location>
</feature>
<dbReference type="GO" id="GO:0005886">
    <property type="term" value="C:plasma membrane"/>
    <property type="evidence" value="ECO:0007669"/>
    <property type="project" value="TreeGrafter"/>
</dbReference>
<dbReference type="AlphaFoldDB" id="A0A4R6NB64"/>
<dbReference type="Gene3D" id="1.10.287.130">
    <property type="match status" value="1"/>
</dbReference>
<keyword evidence="3 6" id="KW-0597">Phosphoprotein</keyword>
<dbReference type="FunFam" id="3.30.565.10:FF:000049">
    <property type="entry name" value="Two-component sensor histidine kinase"/>
    <property type="match status" value="1"/>
</dbReference>
<dbReference type="InterPro" id="IPR005467">
    <property type="entry name" value="His_kinase_dom"/>
</dbReference>
<feature type="modified residue" description="4-aspartylphosphate" evidence="6">
    <location>
        <position position="709"/>
    </location>
</feature>
<evidence type="ECO:0000259" key="9">
    <source>
        <dbReference type="PROSITE" id="PS50110"/>
    </source>
</evidence>
<dbReference type="Gene3D" id="3.40.50.2300">
    <property type="match status" value="1"/>
</dbReference>
<dbReference type="Gene3D" id="3.30.565.10">
    <property type="entry name" value="Histidine kinase-like ATPase, C-terminal domain"/>
    <property type="match status" value="1"/>
</dbReference>
<dbReference type="GO" id="GO:0009927">
    <property type="term" value="F:histidine phosphotransfer kinase activity"/>
    <property type="evidence" value="ECO:0007669"/>
    <property type="project" value="TreeGrafter"/>
</dbReference>
<dbReference type="InterPro" id="IPR011006">
    <property type="entry name" value="CheY-like_superfamily"/>
</dbReference>
<evidence type="ECO:0000256" key="4">
    <source>
        <dbReference type="ARBA" id="ARBA00022679"/>
    </source>
</evidence>
<reference evidence="10 11" key="1">
    <citation type="submission" date="2019-03" db="EMBL/GenBank/DDBJ databases">
        <title>Genomic Encyclopedia of Type Strains, Phase IV (KMG-IV): sequencing the most valuable type-strain genomes for metagenomic binning, comparative biology and taxonomic classification.</title>
        <authorList>
            <person name="Goeker M."/>
        </authorList>
    </citation>
    <scope>NUCLEOTIDE SEQUENCE [LARGE SCALE GENOMIC DNA]</scope>
    <source>
        <strain evidence="10 11">DSM 25082</strain>
    </source>
</reference>
<dbReference type="InterPro" id="IPR003594">
    <property type="entry name" value="HATPase_dom"/>
</dbReference>
<dbReference type="Proteomes" id="UP000295357">
    <property type="component" value="Unassembled WGS sequence"/>
</dbReference>
<organism evidence="10 11">
    <name type="scientific">Roseateles asaccharophilus</name>
    <dbReference type="NCBI Taxonomy" id="582607"/>
    <lineage>
        <taxon>Bacteria</taxon>
        <taxon>Pseudomonadati</taxon>
        <taxon>Pseudomonadota</taxon>
        <taxon>Betaproteobacteria</taxon>
        <taxon>Burkholderiales</taxon>
        <taxon>Sphaerotilaceae</taxon>
        <taxon>Roseateles</taxon>
    </lineage>
</organism>
<sequence>MPQRPPAAPAPWERLLLPLLLAWLLLPGAAAWGQGQTLSQELRRAWFSQADGGSEQALPLPDTWRQRDLPARGHAHYRLEFALTQLPAPGQTWVLRAERLSRLHQLRLNGHLVHETPDTPAMRVHASPAQTWLELPAEALQLGSNRLDIQLYYHRRAGLSTIWVGPASELEAGYRWMRLKEATLPQWLNMLAAGFSLLLLLVWMDRQHERALGLFALLCLLTAVRNAVYGLSLPPALVQAFDLFFYAAQVLSLLLLAGFAMAWTEHWRPRLMRGLVGGAVLLLLAGALASWQHKLEIWRTWSYPLLMLVGLGSLALILRRAFQLGGWRRLGLALALLLLVCGGIFDYLVGQGFMDVTHRYVLPWLQPVAMIAFASLLAERLVQALRRSERHQAELEQLVAARTAELQAADLAKTRLLRAASHDLRQPVTALGLQLGMAKLRAQDPAQRQMLDRATQGLQSLEEMLKGLLDYSRVERDDAPVQQQTLPMQGLFEAIALHAEPLARARGLELRIRPCRLWVRSDPLLLEQVLRNLVSNAIKHSTGRRVLLSLRPRGHQAWLEVRDGGPGIAPADQQRIFEPFVQLDRADTSHEQGSGLGLAIVRHALRRLGHRLELHSRLGRGSCFRLILPLCPTPSSWPWMSSESPEAAPPVSLAGQRIDLVEDDGPLREALQLQLQHWGMEVRAFADAESLLKQLDQPALPPPHWVLADRGLPGLHGDVLLERLGQRWPSMRLALMSADIAPDEAAAEQRWPLLRKPFSPQALQDLLARPPRA</sequence>
<keyword evidence="7" id="KW-0812">Transmembrane</keyword>
<feature type="transmembrane region" description="Helical" evidence="7">
    <location>
        <begin position="243"/>
        <end position="264"/>
    </location>
</feature>
<keyword evidence="5 10" id="KW-0418">Kinase</keyword>
<keyword evidence="4" id="KW-0808">Transferase</keyword>
<evidence type="ECO:0000256" key="1">
    <source>
        <dbReference type="ARBA" id="ARBA00000085"/>
    </source>
</evidence>
<dbReference type="EC" id="2.7.13.3" evidence="2"/>
<comment type="catalytic activity">
    <reaction evidence="1">
        <text>ATP + protein L-histidine = ADP + protein N-phospho-L-histidine.</text>
        <dbReference type="EC" id="2.7.13.3"/>
    </reaction>
</comment>
<evidence type="ECO:0000313" key="11">
    <source>
        <dbReference type="Proteomes" id="UP000295357"/>
    </source>
</evidence>
<dbReference type="CDD" id="cd00082">
    <property type="entry name" value="HisKA"/>
    <property type="match status" value="1"/>
</dbReference>
<protein>
    <recommendedName>
        <fullName evidence="2">histidine kinase</fullName>
        <ecNumber evidence="2">2.7.13.3</ecNumber>
    </recommendedName>
</protein>